<dbReference type="Proteomes" id="UP000551878">
    <property type="component" value="Unassembled WGS sequence"/>
</dbReference>
<dbReference type="InterPro" id="IPR024488">
    <property type="entry name" value="DUF2777"/>
</dbReference>
<organism evidence="1 2">
    <name type="scientific">Texcoconibacillus texcoconensis</name>
    <dbReference type="NCBI Taxonomy" id="1095777"/>
    <lineage>
        <taxon>Bacteria</taxon>
        <taxon>Bacillati</taxon>
        <taxon>Bacillota</taxon>
        <taxon>Bacilli</taxon>
        <taxon>Bacillales</taxon>
        <taxon>Bacillaceae</taxon>
        <taxon>Texcoconibacillus</taxon>
    </lineage>
</organism>
<accession>A0A840QQJ1</accession>
<dbReference type="AlphaFoldDB" id="A0A840QQJ1"/>
<comment type="caution">
    <text evidence="1">The sequence shown here is derived from an EMBL/GenBank/DDBJ whole genome shotgun (WGS) entry which is preliminary data.</text>
</comment>
<dbReference type="RefSeq" id="WP_184664057.1">
    <property type="nucleotide sequence ID" value="NZ_JACHHB010000007.1"/>
</dbReference>
<keyword evidence="2" id="KW-1185">Reference proteome</keyword>
<proteinExistence type="predicted"/>
<reference evidence="1 2" key="1">
    <citation type="submission" date="2020-08" db="EMBL/GenBank/DDBJ databases">
        <title>Genomic Encyclopedia of Type Strains, Phase IV (KMG-IV): sequencing the most valuable type-strain genomes for metagenomic binning, comparative biology and taxonomic classification.</title>
        <authorList>
            <person name="Goeker M."/>
        </authorList>
    </citation>
    <scope>NUCLEOTIDE SEQUENCE [LARGE SCALE GENOMIC DNA]</scope>
    <source>
        <strain evidence="1 2">DSM 24696</strain>
    </source>
</reference>
<evidence type="ECO:0008006" key="3">
    <source>
        <dbReference type="Google" id="ProtNLM"/>
    </source>
</evidence>
<gene>
    <name evidence="1" type="ORF">HNQ41_001797</name>
</gene>
<evidence type="ECO:0000313" key="2">
    <source>
        <dbReference type="Proteomes" id="UP000551878"/>
    </source>
</evidence>
<protein>
    <recommendedName>
        <fullName evidence="3">DUF2777 family protein</fullName>
    </recommendedName>
</protein>
<sequence>MNRKEAQAYLNQLVLIDKGDHGRYYGTLEDLIAEERKPWRGKVRITGVERYPKISSELSQLPKPVFAENDLVEEPGVNIFPCNDNSLSYNHSLADALKERWDQLQETYTNSEHLLTQIQQYMKQLKSEKLLTEDTYIYYQVFEKNGEMFMYDEEKGDKLAIEGCPFEFEIKTNGRWEPAHYDDHGHFITFDEKLIKLKPSDDVRLNKKQFDPYYILKNELEEPALDALESGMQRLGINHEHCMYCHNSLLIQLLSSIEEQEFSGVNFISYANENQQFIVQHHYERTIQDEEDDITFDRFEFTSDSGERLITTYATQVSNE</sequence>
<dbReference type="EMBL" id="JACHHB010000007">
    <property type="protein sequence ID" value="MBB5173608.1"/>
    <property type="molecule type" value="Genomic_DNA"/>
</dbReference>
<name>A0A840QQJ1_9BACI</name>
<evidence type="ECO:0000313" key="1">
    <source>
        <dbReference type="EMBL" id="MBB5173608.1"/>
    </source>
</evidence>
<dbReference type="Pfam" id="PF10949">
    <property type="entry name" value="DUF2777"/>
    <property type="match status" value="1"/>
</dbReference>